<comment type="caution">
    <text evidence="1">The sequence shown here is derived from an EMBL/GenBank/DDBJ whole genome shotgun (WGS) entry which is preliminary data.</text>
</comment>
<keyword evidence="2" id="KW-1185">Reference proteome</keyword>
<name>A0AAV7KN04_PLEWA</name>
<evidence type="ECO:0000313" key="2">
    <source>
        <dbReference type="Proteomes" id="UP001066276"/>
    </source>
</evidence>
<dbReference type="EMBL" id="JANPWB010000016">
    <property type="protein sequence ID" value="KAJ1080033.1"/>
    <property type="molecule type" value="Genomic_DNA"/>
</dbReference>
<dbReference type="AlphaFoldDB" id="A0AAV7KN04"/>
<dbReference type="Proteomes" id="UP001066276">
    <property type="component" value="Chromosome 12"/>
</dbReference>
<accession>A0AAV7KN04</accession>
<evidence type="ECO:0000313" key="1">
    <source>
        <dbReference type="EMBL" id="KAJ1080033.1"/>
    </source>
</evidence>
<sequence length="171" mass="18918">MGPYPGPYPVLLHHKMSLSFPFKLPGMSVPLRLRCLHWKKMGMNPTLGFRSLTLVGCLRKGANKQKEECSVWIEKCASLTKTDPTWEPTAKAQQVPSEALLPRVQADNEEQKLEKAVNQTLRVLSHLEPPHHPPGGAWLCQVHERVLGMTGTSETVCGGAGCDWFIEGLPA</sequence>
<organism evidence="1 2">
    <name type="scientific">Pleurodeles waltl</name>
    <name type="common">Iberian ribbed newt</name>
    <dbReference type="NCBI Taxonomy" id="8319"/>
    <lineage>
        <taxon>Eukaryota</taxon>
        <taxon>Metazoa</taxon>
        <taxon>Chordata</taxon>
        <taxon>Craniata</taxon>
        <taxon>Vertebrata</taxon>
        <taxon>Euteleostomi</taxon>
        <taxon>Amphibia</taxon>
        <taxon>Batrachia</taxon>
        <taxon>Caudata</taxon>
        <taxon>Salamandroidea</taxon>
        <taxon>Salamandridae</taxon>
        <taxon>Pleurodelinae</taxon>
        <taxon>Pleurodeles</taxon>
    </lineage>
</organism>
<reference evidence="1" key="1">
    <citation type="journal article" date="2022" name="bioRxiv">
        <title>Sequencing and chromosome-scale assembly of the giantPleurodeles waltlgenome.</title>
        <authorList>
            <person name="Brown T."/>
            <person name="Elewa A."/>
            <person name="Iarovenko S."/>
            <person name="Subramanian E."/>
            <person name="Araus A.J."/>
            <person name="Petzold A."/>
            <person name="Susuki M."/>
            <person name="Suzuki K.-i.T."/>
            <person name="Hayashi T."/>
            <person name="Toyoda A."/>
            <person name="Oliveira C."/>
            <person name="Osipova E."/>
            <person name="Leigh N.D."/>
            <person name="Simon A."/>
            <person name="Yun M.H."/>
        </authorList>
    </citation>
    <scope>NUCLEOTIDE SEQUENCE</scope>
    <source>
        <strain evidence="1">20211129_DDA</strain>
        <tissue evidence="1">Liver</tissue>
    </source>
</reference>
<gene>
    <name evidence="1" type="ORF">NDU88_000255</name>
</gene>
<proteinExistence type="predicted"/>
<protein>
    <submittedName>
        <fullName evidence="1">Uncharacterized protein</fullName>
    </submittedName>
</protein>